<feature type="domain" description="DUF11" evidence="3">
    <location>
        <begin position="446"/>
        <end position="551"/>
    </location>
</feature>
<accession>A0ABS8E046</accession>
<dbReference type="PANTHER" id="PTHR34819">
    <property type="entry name" value="LARGE CYSTEINE-RICH PERIPLASMIC PROTEIN OMCB"/>
    <property type="match status" value="1"/>
</dbReference>
<feature type="chain" id="PRO_5046387413" evidence="2">
    <location>
        <begin position="31"/>
        <end position="710"/>
    </location>
</feature>
<dbReference type="SUPFAM" id="SSF49899">
    <property type="entry name" value="Concanavalin A-like lectins/glucanases"/>
    <property type="match status" value="1"/>
</dbReference>
<reference evidence="4 5" key="1">
    <citation type="submission" date="2021-08" db="EMBL/GenBank/DDBJ databases">
        <title>Genomic Architecture of Streptomyces flavotricini NGL1 and Streptomyces erythrochromogenes HMS4 With Differential Plant Beneficial attributes and laccase production capabilities.</title>
        <authorList>
            <person name="Salwan R."/>
            <person name="Kaur R."/>
            <person name="Sharma V."/>
        </authorList>
    </citation>
    <scope>NUCLEOTIDE SEQUENCE [LARGE SCALE GENOMIC DNA]</scope>
    <source>
        <strain evidence="4 5">NGL1</strain>
    </source>
</reference>
<evidence type="ECO:0000313" key="5">
    <source>
        <dbReference type="Proteomes" id="UP001520654"/>
    </source>
</evidence>
<protein>
    <submittedName>
        <fullName evidence="4">DUF11 domain-containing protein</fullName>
    </submittedName>
</protein>
<dbReference type="InterPro" id="IPR051172">
    <property type="entry name" value="Chlamydia_OmcB"/>
</dbReference>
<feature type="domain" description="DUF11" evidence="3">
    <location>
        <begin position="566"/>
        <end position="687"/>
    </location>
</feature>
<proteinExistence type="predicted"/>
<dbReference type="EMBL" id="JAINUL010000001">
    <property type="protein sequence ID" value="MCC0093952.1"/>
    <property type="molecule type" value="Genomic_DNA"/>
</dbReference>
<keyword evidence="5" id="KW-1185">Reference proteome</keyword>
<evidence type="ECO:0000259" key="3">
    <source>
        <dbReference type="Pfam" id="PF01345"/>
    </source>
</evidence>
<evidence type="ECO:0000256" key="1">
    <source>
        <dbReference type="SAM" id="MobiDB-lite"/>
    </source>
</evidence>
<dbReference type="Pfam" id="PF01345">
    <property type="entry name" value="DUF11"/>
    <property type="match status" value="3"/>
</dbReference>
<feature type="signal peptide" evidence="2">
    <location>
        <begin position="1"/>
        <end position="30"/>
    </location>
</feature>
<dbReference type="Gene3D" id="2.60.40.10">
    <property type="entry name" value="Immunoglobulins"/>
    <property type="match status" value="2"/>
</dbReference>
<comment type="caution">
    <text evidence="4">The sequence shown here is derived from an EMBL/GenBank/DDBJ whole genome shotgun (WGS) entry which is preliminary data.</text>
</comment>
<dbReference type="RefSeq" id="WP_229334558.1">
    <property type="nucleotide sequence ID" value="NZ_JAINUL010000001.1"/>
</dbReference>
<organism evidence="4 5">
    <name type="scientific">Streptomyces flavotricini</name>
    <dbReference type="NCBI Taxonomy" id="66888"/>
    <lineage>
        <taxon>Bacteria</taxon>
        <taxon>Bacillati</taxon>
        <taxon>Actinomycetota</taxon>
        <taxon>Actinomycetes</taxon>
        <taxon>Kitasatosporales</taxon>
        <taxon>Streptomycetaceae</taxon>
        <taxon>Streptomyces</taxon>
    </lineage>
</organism>
<keyword evidence="2" id="KW-0732">Signal</keyword>
<evidence type="ECO:0000313" key="4">
    <source>
        <dbReference type="EMBL" id="MCC0093952.1"/>
    </source>
</evidence>
<feature type="domain" description="DUF11" evidence="3">
    <location>
        <begin position="305"/>
        <end position="426"/>
    </location>
</feature>
<dbReference type="InterPro" id="IPR047589">
    <property type="entry name" value="DUF11_rpt"/>
</dbReference>
<evidence type="ECO:0000256" key="2">
    <source>
        <dbReference type="SAM" id="SignalP"/>
    </source>
</evidence>
<dbReference type="NCBIfam" id="TIGR01451">
    <property type="entry name" value="B_ant_repeat"/>
    <property type="match status" value="3"/>
</dbReference>
<dbReference type="Proteomes" id="UP001520654">
    <property type="component" value="Unassembled WGS sequence"/>
</dbReference>
<dbReference type="InterPro" id="IPR001434">
    <property type="entry name" value="OmcB-like_DUF11"/>
</dbReference>
<name>A0ABS8E046_9ACTN</name>
<feature type="region of interest" description="Disordered" evidence="1">
    <location>
        <begin position="673"/>
        <end position="710"/>
    </location>
</feature>
<sequence length="710" mass="70964">MRTSRTAWWRRAAVALLCSAGLVLPIPSAAADTASTGHPSGSTLTPRALAFPVTETFDGTTTLGTTIGSAASTGDGWMRLTSATAGQAGTWKMNDSFSSGLGIVAEFTYATYGGTAFEGRRGDGMSFYLADGSAANGVGGTGGALGYACSMIAGTLCTAKSGVPGAYLGIGLDEFGNFSSSGVGNGGPGAAPNKIVLRGGGNGSTGYRYATAADGPGSTVETGTRATFRTVRIALLPGGTKMLLSVWSDSGPGTTLTKLISDYDVTTITDQPKLPGTLKVGFAAGTGSATNIHEIGDLKITVPVDLTVGKAVNTATVPAGGGPVTYTVTVSNGSANDVTGAVVRDPVPGLTGVTWKCAAGTGGTCGQASGSGNSLHTTADLKRGGSVTYTLTGTAPAQPTTLRNTATVTAPADRTDTNPADNTATSSPTTVTARADVVAAKEALGTGPVFAGREFSYQITATNRGPSDTTAVDAVDVLPEALRFVSSPADCTATGRTVTCPARAALAAGADTAWAIRVRLDPAYQGDGSDLLNKATVRHAVSDPQPANNTSAGVGPPDGLAPPQADLVTVKTPSTTKPVAPGETYGYTVTVTNRGPSVAREVRVTDPLIPALAFVTSADGCTVTGTGTDRTVGCGPVAELAPGEIRTWHFTVRLDPAHTGDGGTVRNTATAGAVTYDPDSRNNSSTAGAPGGTVRPAQADVELAKRATAG</sequence>
<dbReference type="Gene3D" id="2.60.120.200">
    <property type="match status" value="1"/>
</dbReference>
<gene>
    <name evidence="4" type="ORF">K7B10_03930</name>
</gene>
<dbReference type="InterPro" id="IPR013320">
    <property type="entry name" value="ConA-like_dom_sf"/>
</dbReference>
<feature type="region of interest" description="Disordered" evidence="1">
    <location>
        <begin position="542"/>
        <end position="564"/>
    </location>
</feature>
<dbReference type="InterPro" id="IPR013783">
    <property type="entry name" value="Ig-like_fold"/>
</dbReference>